<dbReference type="PANTHER" id="PTHR30336">
    <property type="entry name" value="INNER MEMBRANE PROTEIN, PROBABLE PERMEASE"/>
    <property type="match status" value="1"/>
</dbReference>
<dbReference type="PANTHER" id="PTHR30336:SF4">
    <property type="entry name" value="ENVELOPE BIOGENESIS FACTOR ELYC"/>
    <property type="match status" value="1"/>
</dbReference>
<organism evidence="3 5">
    <name type="scientific">Listeria booriae</name>
    <dbReference type="NCBI Taxonomy" id="1552123"/>
    <lineage>
        <taxon>Bacteria</taxon>
        <taxon>Bacillati</taxon>
        <taxon>Bacillota</taxon>
        <taxon>Bacilli</taxon>
        <taxon>Bacillales</taxon>
        <taxon>Listeriaceae</taxon>
        <taxon>Listeria</taxon>
    </lineage>
</organism>
<keyword evidence="5" id="KW-1185">Reference proteome</keyword>
<keyword evidence="1" id="KW-0472">Membrane</keyword>
<keyword evidence="1" id="KW-1133">Transmembrane helix</keyword>
<feature type="transmembrane region" description="Helical" evidence="1">
    <location>
        <begin position="7"/>
        <end position="27"/>
    </location>
</feature>
<dbReference type="GO" id="GO:0043164">
    <property type="term" value="P:Gram-negative-bacterium-type cell wall biogenesis"/>
    <property type="evidence" value="ECO:0007669"/>
    <property type="project" value="TreeGrafter"/>
</dbReference>
<protein>
    <submittedName>
        <fullName evidence="4">YdcF family protein</fullName>
    </submittedName>
</protein>
<dbReference type="Proteomes" id="UP000029844">
    <property type="component" value="Unassembled WGS sequence"/>
</dbReference>
<evidence type="ECO:0000313" key="6">
    <source>
        <dbReference type="Proteomes" id="UP000586951"/>
    </source>
</evidence>
<accession>A0A099W752</accession>
<keyword evidence="1" id="KW-0812">Transmembrane</keyword>
<evidence type="ECO:0000256" key="1">
    <source>
        <dbReference type="SAM" id="Phobius"/>
    </source>
</evidence>
<dbReference type="InterPro" id="IPR051599">
    <property type="entry name" value="Cell_Envelope_Assoc"/>
</dbReference>
<dbReference type="AlphaFoldDB" id="A0A099W752"/>
<dbReference type="OrthoDB" id="9782395at2"/>
<reference evidence="4 6" key="2">
    <citation type="submission" date="2020-03" db="EMBL/GenBank/DDBJ databases">
        <title>Soil Listeria distribution.</title>
        <authorList>
            <person name="Liao J."/>
            <person name="Wiedmann M."/>
        </authorList>
    </citation>
    <scope>NUCLEOTIDE SEQUENCE [LARGE SCALE GENOMIC DNA]</scope>
    <source>
        <strain evidence="4 6">FSL L7-1427</strain>
    </source>
</reference>
<proteinExistence type="predicted"/>
<dbReference type="STRING" id="1552123.EP57_12815"/>
<evidence type="ECO:0000313" key="5">
    <source>
        <dbReference type="Proteomes" id="UP000029844"/>
    </source>
</evidence>
<dbReference type="Pfam" id="PF02698">
    <property type="entry name" value="DUF218"/>
    <property type="match status" value="1"/>
</dbReference>
<sequence length="189" mass="20848">MRIWKKIILAIIGIGIVYVGVVLGFIYSGTQSEPAANPDTILILGAKVKGDPATPMPVLQERLDAAIPFIQKNKEAQVVVSGGQGTDETATEASVMKEYLIDKGVEASRIKVEDKSMRTEENLQYSKEKFDLGKTVIVTSEYHVYRALMLAGRQNIDATGLPSQTDKFALLKGVPREILSVTYAWIFDW</sequence>
<dbReference type="eggNOG" id="COG1434">
    <property type="taxonomic scope" value="Bacteria"/>
</dbReference>
<dbReference type="Gene3D" id="3.40.50.620">
    <property type="entry name" value="HUPs"/>
    <property type="match status" value="1"/>
</dbReference>
<evidence type="ECO:0000259" key="2">
    <source>
        <dbReference type="Pfam" id="PF02698"/>
    </source>
</evidence>
<name>A0A099W752_9LIST</name>
<dbReference type="EMBL" id="JAARRU010000003">
    <property type="protein sequence ID" value="MBC1565837.1"/>
    <property type="molecule type" value="Genomic_DNA"/>
</dbReference>
<comment type="caution">
    <text evidence="3">The sequence shown here is derived from an EMBL/GenBank/DDBJ whole genome shotgun (WGS) entry which is preliminary data.</text>
</comment>
<dbReference type="RefSeq" id="WP_036087203.1">
    <property type="nucleotide sequence ID" value="NZ_CBCSHQ010000013.1"/>
</dbReference>
<dbReference type="InterPro" id="IPR003848">
    <property type="entry name" value="DUF218"/>
</dbReference>
<dbReference type="GeneID" id="58718231"/>
<gene>
    <name evidence="3" type="ORF">EP57_12815</name>
    <name evidence="4" type="ORF">HB907_10485</name>
</gene>
<dbReference type="GO" id="GO:0005886">
    <property type="term" value="C:plasma membrane"/>
    <property type="evidence" value="ECO:0007669"/>
    <property type="project" value="TreeGrafter"/>
</dbReference>
<reference evidence="3 5" key="1">
    <citation type="submission" date="2014-05" db="EMBL/GenBank/DDBJ databases">
        <title>Novel Listeriaceae from food processing environments.</title>
        <authorList>
            <person name="den Bakker H.C."/>
        </authorList>
    </citation>
    <scope>NUCLEOTIDE SEQUENCE [LARGE SCALE GENOMIC DNA]</scope>
    <source>
        <strain evidence="3 5">FSL A5-0281</strain>
    </source>
</reference>
<dbReference type="CDD" id="cd06259">
    <property type="entry name" value="YdcF-like"/>
    <property type="match status" value="1"/>
</dbReference>
<feature type="domain" description="DUF218" evidence="2">
    <location>
        <begin position="39"/>
        <end position="163"/>
    </location>
</feature>
<dbReference type="InterPro" id="IPR014729">
    <property type="entry name" value="Rossmann-like_a/b/a_fold"/>
</dbReference>
<dbReference type="Proteomes" id="UP000586951">
    <property type="component" value="Unassembled WGS sequence"/>
</dbReference>
<dbReference type="EMBL" id="JNFA01000025">
    <property type="protein sequence ID" value="KGL39935.1"/>
    <property type="molecule type" value="Genomic_DNA"/>
</dbReference>
<evidence type="ECO:0000313" key="4">
    <source>
        <dbReference type="EMBL" id="MBC1565837.1"/>
    </source>
</evidence>
<dbReference type="GO" id="GO:0000270">
    <property type="term" value="P:peptidoglycan metabolic process"/>
    <property type="evidence" value="ECO:0007669"/>
    <property type="project" value="TreeGrafter"/>
</dbReference>
<evidence type="ECO:0000313" key="3">
    <source>
        <dbReference type="EMBL" id="KGL39935.1"/>
    </source>
</evidence>